<feature type="domain" description="PKD" evidence="2">
    <location>
        <begin position="2044"/>
        <end position="2115"/>
    </location>
</feature>
<dbReference type="EMBL" id="FXAW01000001">
    <property type="protein sequence ID" value="SMG12132.1"/>
    <property type="molecule type" value="Genomic_DNA"/>
</dbReference>
<feature type="domain" description="PKD" evidence="2">
    <location>
        <begin position="1992"/>
        <end position="2039"/>
    </location>
</feature>
<dbReference type="GO" id="GO:0017056">
    <property type="term" value="F:structural constituent of nuclear pore"/>
    <property type="evidence" value="ECO:0007669"/>
    <property type="project" value="InterPro"/>
</dbReference>
<dbReference type="Gene3D" id="2.60.40.10">
    <property type="entry name" value="Immunoglobulins"/>
    <property type="match status" value="5"/>
</dbReference>
<dbReference type="Proteomes" id="UP000193804">
    <property type="component" value="Unassembled WGS sequence"/>
</dbReference>
<dbReference type="Pfam" id="PF19408">
    <property type="entry name" value="PKD_6"/>
    <property type="match status" value="1"/>
</dbReference>
<evidence type="ECO:0000313" key="3">
    <source>
        <dbReference type="EMBL" id="SMG12132.1"/>
    </source>
</evidence>
<feature type="signal peptide" evidence="1">
    <location>
        <begin position="1"/>
        <end position="27"/>
    </location>
</feature>
<evidence type="ECO:0000313" key="4">
    <source>
        <dbReference type="Proteomes" id="UP000193804"/>
    </source>
</evidence>
<dbReference type="OrthoDB" id="7794186at2"/>
<keyword evidence="1" id="KW-0732">Signal</keyword>
<dbReference type="NCBIfam" id="TIGR04131">
    <property type="entry name" value="Bac_Flav_CTERM"/>
    <property type="match status" value="1"/>
</dbReference>
<dbReference type="Pfam" id="PF18911">
    <property type="entry name" value="PKD_4"/>
    <property type="match status" value="2"/>
</dbReference>
<dbReference type="Pfam" id="PF00801">
    <property type="entry name" value="PKD"/>
    <property type="match status" value="1"/>
</dbReference>
<dbReference type="CDD" id="cd00146">
    <property type="entry name" value="PKD"/>
    <property type="match status" value="3"/>
</dbReference>
<dbReference type="InterPro" id="IPR037701">
    <property type="entry name" value="Pom152"/>
</dbReference>
<evidence type="ECO:0000259" key="2">
    <source>
        <dbReference type="PROSITE" id="PS50093"/>
    </source>
</evidence>
<dbReference type="InterPro" id="IPR045829">
    <property type="entry name" value="PKD_6"/>
</dbReference>
<evidence type="ECO:0000256" key="1">
    <source>
        <dbReference type="SAM" id="SignalP"/>
    </source>
</evidence>
<dbReference type="SMART" id="SM00089">
    <property type="entry name" value="PKD"/>
    <property type="match status" value="4"/>
</dbReference>
<organism evidence="3 4">
    <name type="scientific">Marivirga sericea</name>
    <dbReference type="NCBI Taxonomy" id="1028"/>
    <lineage>
        <taxon>Bacteria</taxon>
        <taxon>Pseudomonadati</taxon>
        <taxon>Bacteroidota</taxon>
        <taxon>Cytophagia</taxon>
        <taxon>Cytophagales</taxon>
        <taxon>Marivirgaceae</taxon>
        <taxon>Marivirga</taxon>
    </lineage>
</organism>
<proteinExistence type="predicted"/>
<dbReference type="InterPro" id="IPR013783">
    <property type="entry name" value="Ig-like_fold"/>
</dbReference>
<dbReference type="GO" id="GO:0006606">
    <property type="term" value="P:protein import into nucleus"/>
    <property type="evidence" value="ECO:0007669"/>
    <property type="project" value="TreeGrafter"/>
</dbReference>
<dbReference type="InterPro" id="IPR035986">
    <property type="entry name" value="PKD_dom_sf"/>
</dbReference>
<dbReference type="InterPro" id="IPR026341">
    <property type="entry name" value="T9SS_type_B"/>
</dbReference>
<dbReference type="RefSeq" id="WP_085515477.1">
    <property type="nucleotide sequence ID" value="NZ_FXAW01000001.1"/>
</dbReference>
<dbReference type="PANTHER" id="PTHR28206:SF1">
    <property type="entry name" value="NUCLEOPORIN POM152"/>
    <property type="match status" value="1"/>
</dbReference>
<dbReference type="STRING" id="1028.SAMN05661096_00471"/>
<keyword evidence="4" id="KW-1185">Reference proteome</keyword>
<feature type="domain" description="PKD" evidence="2">
    <location>
        <begin position="2160"/>
        <end position="2194"/>
    </location>
</feature>
<sequence>MKTGRKHIVVLLAFILCLIGSIDQSSAQCGSSSGVGGFQTLEEDFCGGEKKVWAGKSYSSVDLPPATDVYIMVDWGYAGAVEYYPTVFEFGNYLIDNTPPIAPPAGSLFANDRYAYHLYPENLENCSYDVAAFLVFVDAGETPGVHPSTILCPGTVNSASTIYWEKDNILPGNLDIQDSPIIRICEGESVTINPLENISNYNCPLTNNTTERWFQWIYNIDGGNPIPDVVINGPNLGGSQSFNVGGPASNLNFEEPVQLDPGPNLATGDIDMDPTGTITIDGTSTVAGQYFDIQLNAWNVCNPFDDPNVPGSPSLALAANADSIPFFTTIRILIVDEPILDPVEITDFSNNPKPGNLFCPEEPIRITNGGTDLGPGPWTINIYDGGTTTDPLIASYPSQNIDLDTENTTGPDATALNTPGLKTVEVIKVNNSTDISGGCSSSITAQYEIIGTPSATIGFNDGSFGSPNTIDKTYDFCVESLPLNLELTDETPAKTANLTTEWNIEKIAPTSFLVDNVDDGGGGATAFPYPSNPFVVSDTGHYRIELIVLDGSTNCTSTDQLDIYVYDTPEAQFIATGVCEGEDTDFDPSGSNIPTVINGEVINEWLWDFSYDGVSFNTELTTTNDNIFSRNIGAAGDYDVALITRSDKGCYSDTVVTTVSVYANPDADLQAFYGQDYEGFLEDDPYTGDPICPGTLIKFVNNSDEINNDASIIDVDYYLEIDSLGTIVTRSIGNSGSFLTPDIFDNLNPTTEVFEISLVAIANPTDVNPDNNCLIKSPPILVNVLPGSGSGFDVFESLSPDVSYNPPYCSPQEFFFRIDNTTNNRLNSNDSVVWTAKNGSIVLGGDTIAYSGGNREDYDFSFNFENDYPNVGPINYTVELQPYAQGVCISSSERTVTVRPKPISDFAPVDTVVTCDSVTYYFEAEQPGLLNYFWTASPVDNDAIADTLRAESNNGAEYWVSFGRPADTDPPLTINVTLLTENPFGCPSDLSGAYTTTIQPEDNFNIDLASAGSGNCLPNTYTFTNNTVPTDIPANTNWELHITNTTLASTTVIAGDTLPAGNQDFSLGYDYNFTQAANYEIRLIALLESTCDLTSDPPISLTFNNSPQMNFRPVQEEGCSPLELDIIDSSFNPDGTDLDVVRISWENLVSGAIDDIVVNNEPANYFNSINPITTLLYTTDDGTGFNDYEITLSGENEFGCTNDSVYVVRVYQEPQIDFDIASVNPACEEDYTFDFEFTTSVFPAGTEFTWNWGDGQSLLTDQDTAVSHTFLNRLAFFGQDNYNVTLTAETPNNCTVTVGKTVTLHPRVDANFFKDRIEGCSPLTVNFTSTAIGTGLAGNHVYEKRIKGSGDPWQAFDTTPQSNGLVTEDFENTAATEIIYELRYIAVSSVGGCSDTSDIQEITIFPEFDSPAIIGTDEVCAFAQSVPYSVPYSAGSSYLWQVPLGAFISSSNADGNEIQVNFSNFSGTLQVQEINSNGCFGTPSTIPINVLSGPSATLSLNGANVICPGDETSLRFDLNGPPGSTNFDVIYNNGQENDTLKNIENGHIETVFPTNSTNYFLIDVTDLANPNCNPSGLTGSAFVNVNTPPSATISGSTTICEGESTNLIINLTGVGPWNVVYTDGNSNFNIDNTNNPVTIASISPTEDTNYELVSVTDGNTPICSGTVSGLAAVEVNKKPTAEIFGNVDNVCQNDLTELGVNLTGTAPWTVRYTDGTITYTLSNITPDAGYDSAIDTYTHNFDVNPVSGTTNYILTEVLDSSSPIPCSGDISGTATVIAYDRPEVELTGNTTICQGQSTPLSLGFTGDGPFNGNYTANGDTLAFSNLQDGASINVTPETSTVYRVVELFDTRGCFGLNLGAPVSVNVNQLPSSEISGSDTTCYGVESNLVFDQTGVGPWTITYTDGNQNFTFTTSFNRHFEPVSPIVPTNYSLVSVTDSNNPDACSGPISGSVQKFVYPELEASFEVSPQNMVLPQSTITITNKTTNKAEWDYLWEFGDGTSSEAIDPEPHDYGTFGEFTVKMTATNGLCTSTFQTLVTIGAIPPIIDFDAEPKEGCLPLVVKFENLSEYADPSTYQWEFGDGQRASAVIDPIHVYTNPGTYNVRLSATNITGQRTELLKEEFITVNATPQASFTIPDEYRQVFTTEEVRFVNLSEGADEYIWKFGDGNESFEEEPIHAYPDSGVYDITLIAINSETGCSDSVSLSSQVRVILGGESKVPNAFTPSRAGPGTASNNPLQNDFFLPRVEGVSQFNMKIYNRWGELLFESTSKDEGWDGYFNGVLMPQGVYVYRLELVFENGRRETQVGDITLIR</sequence>
<accession>A0A1X7IBW4</accession>
<dbReference type="PANTHER" id="PTHR28206">
    <property type="entry name" value="NUCLEOPORIN POM152"/>
    <property type="match status" value="1"/>
</dbReference>
<dbReference type="GO" id="GO:0006999">
    <property type="term" value="P:nuclear pore organization"/>
    <property type="evidence" value="ECO:0007669"/>
    <property type="project" value="TreeGrafter"/>
</dbReference>
<dbReference type="PROSITE" id="PS50093">
    <property type="entry name" value="PKD"/>
    <property type="match status" value="3"/>
</dbReference>
<gene>
    <name evidence="3" type="ORF">SAMN05661096_00471</name>
</gene>
<dbReference type="InterPro" id="IPR000601">
    <property type="entry name" value="PKD_dom"/>
</dbReference>
<name>A0A1X7IBW4_9BACT</name>
<dbReference type="Pfam" id="PF13585">
    <property type="entry name" value="CHU_C"/>
    <property type="match status" value="1"/>
</dbReference>
<protein>
    <submittedName>
        <fullName evidence="3">Gliding motility-associated C-terminal domain-containing protein</fullName>
    </submittedName>
</protein>
<dbReference type="SUPFAM" id="SSF49299">
    <property type="entry name" value="PKD domain"/>
    <property type="match status" value="4"/>
</dbReference>
<feature type="chain" id="PRO_5012982245" evidence="1">
    <location>
        <begin position="28"/>
        <end position="2312"/>
    </location>
</feature>
<reference evidence="4" key="1">
    <citation type="submission" date="2017-04" db="EMBL/GenBank/DDBJ databases">
        <authorList>
            <person name="Varghese N."/>
            <person name="Submissions S."/>
        </authorList>
    </citation>
    <scope>NUCLEOTIDE SEQUENCE [LARGE SCALE GENOMIC DNA]</scope>
    <source>
        <strain evidence="4">DSM 4125</strain>
    </source>
</reference>
<dbReference type="InterPro" id="IPR022409">
    <property type="entry name" value="PKD/Chitinase_dom"/>
</dbReference>